<dbReference type="Proteomes" id="UP000242474">
    <property type="component" value="Unassembled WGS sequence"/>
</dbReference>
<dbReference type="InterPro" id="IPR036629">
    <property type="entry name" value="YjbJ_sf"/>
</dbReference>
<proteinExistence type="predicted"/>
<dbReference type="AlphaFoldDB" id="A0A2G5BG89"/>
<keyword evidence="3" id="KW-1185">Reference proteome</keyword>
<evidence type="ECO:0008006" key="4">
    <source>
        <dbReference type="Google" id="ProtNLM"/>
    </source>
</evidence>
<evidence type="ECO:0000313" key="2">
    <source>
        <dbReference type="EMBL" id="PIA17992.1"/>
    </source>
</evidence>
<gene>
    <name evidence="2" type="ORF">COEREDRAFT_80284</name>
</gene>
<dbReference type="EMBL" id="KZ303492">
    <property type="protein sequence ID" value="PIA17992.1"/>
    <property type="molecule type" value="Genomic_DNA"/>
</dbReference>
<reference evidence="2 3" key="1">
    <citation type="journal article" date="2015" name="Genome Biol. Evol.">
        <title>Phylogenomic analyses indicate that early fungi evolved digesting cell walls of algal ancestors of land plants.</title>
        <authorList>
            <person name="Chang Y."/>
            <person name="Wang S."/>
            <person name="Sekimoto S."/>
            <person name="Aerts A.L."/>
            <person name="Choi C."/>
            <person name="Clum A."/>
            <person name="LaButti K.M."/>
            <person name="Lindquist E.A."/>
            <person name="Yee Ngan C."/>
            <person name="Ohm R.A."/>
            <person name="Salamov A.A."/>
            <person name="Grigoriev I.V."/>
            <person name="Spatafora J.W."/>
            <person name="Berbee M.L."/>
        </authorList>
    </citation>
    <scope>NUCLEOTIDE SEQUENCE [LARGE SCALE GENOMIC DNA]</scope>
    <source>
        <strain evidence="2 3">NRRL 1564</strain>
    </source>
</reference>
<feature type="region of interest" description="Disordered" evidence="1">
    <location>
        <begin position="21"/>
        <end position="121"/>
    </location>
</feature>
<sequence>MSGIIDQTSGLVKETLGNLTGNDKLKEEGHSQHAKAIGKQKLQENEDKRQEKVDEVKNDPAVNKAKGGAMGVTGAVEEKLGKLTGNTEKQQQGHERRAEGAGEVKLSEQEQEEKRQQESGD</sequence>
<accession>A0A2G5BG89</accession>
<feature type="compositionally biased region" description="Basic and acidic residues" evidence="1">
    <location>
        <begin position="41"/>
        <end position="58"/>
    </location>
</feature>
<organism evidence="2 3">
    <name type="scientific">Coemansia reversa (strain ATCC 12441 / NRRL 1564)</name>
    <dbReference type="NCBI Taxonomy" id="763665"/>
    <lineage>
        <taxon>Eukaryota</taxon>
        <taxon>Fungi</taxon>
        <taxon>Fungi incertae sedis</taxon>
        <taxon>Zoopagomycota</taxon>
        <taxon>Kickxellomycotina</taxon>
        <taxon>Kickxellomycetes</taxon>
        <taxon>Kickxellales</taxon>
        <taxon>Kickxellaceae</taxon>
        <taxon>Coemansia</taxon>
    </lineage>
</organism>
<dbReference type="OrthoDB" id="9999611at2759"/>
<name>A0A2G5BG89_COERN</name>
<evidence type="ECO:0000313" key="3">
    <source>
        <dbReference type="Proteomes" id="UP000242474"/>
    </source>
</evidence>
<feature type="compositionally biased region" description="Basic and acidic residues" evidence="1">
    <location>
        <begin position="91"/>
        <end position="121"/>
    </location>
</feature>
<evidence type="ECO:0000256" key="1">
    <source>
        <dbReference type="SAM" id="MobiDB-lite"/>
    </source>
</evidence>
<dbReference type="SUPFAM" id="SSF69047">
    <property type="entry name" value="Hypothetical protein YjbJ"/>
    <property type="match status" value="1"/>
</dbReference>
<protein>
    <recommendedName>
        <fullName evidence="4">CsbD-like domain-containing protein</fullName>
    </recommendedName>
</protein>
<dbReference type="Gene3D" id="1.10.1470.10">
    <property type="entry name" value="YjbJ"/>
    <property type="match status" value="1"/>
</dbReference>